<dbReference type="STRING" id="1150625.Q75_10490"/>
<organism evidence="8 9">
    <name type="scientific">Bacillus coahuilensis p1.1.43</name>
    <dbReference type="NCBI Taxonomy" id="1150625"/>
    <lineage>
        <taxon>Bacteria</taxon>
        <taxon>Bacillati</taxon>
        <taxon>Bacillota</taxon>
        <taxon>Bacilli</taxon>
        <taxon>Bacillales</taxon>
        <taxon>Bacillaceae</taxon>
        <taxon>Bacillus</taxon>
    </lineage>
</organism>
<feature type="transmembrane region" description="Helical" evidence="7">
    <location>
        <begin position="30"/>
        <end position="53"/>
    </location>
</feature>
<keyword evidence="2 7" id="KW-0812">Transmembrane</keyword>
<keyword evidence="4 7" id="KW-0472">Membrane</keyword>
<dbReference type="OrthoDB" id="9814591at2"/>
<evidence type="ECO:0000256" key="5">
    <source>
        <dbReference type="ARBA" id="ARBA00023239"/>
    </source>
</evidence>
<proteinExistence type="inferred from homology"/>
<keyword evidence="9" id="KW-1185">Reference proteome</keyword>
<dbReference type="InterPro" id="IPR003770">
    <property type="entry name" value="MLTG-like"/>
</dbReference>
<evidence type="ECO:0000256" key="7">
    <source>
        <dbReference type="HAMAP-Rule" id="MF_02065"/>
    </source>
</evidence>
<protein>
    <recommendedName>
        <fullName evidence="7">Endolytic murein transglycosylase</fullName>
        <ecNumber evidence="7">4.2.2.29</ecNumber>
    </recommendedName>
    <alternativeName>
        <fullName evidence="7">Peptidoglycan lytic transglycosylase</fullName>
    </alternativeName>
    <alternativeName>
        <fullName evidence="7">Peptidoglycan polymerization terminase</fullName>
    </alternativeName>
</protein>
<comment type="caution">
    <text evidence="8">The sequence shown here is derived from an EMBL/GenBank/DDBJ whole genome shotgun (WGS) entry which is preliminary data.</text>
</comment>
<dbReference type="GO" id="GO:0008932">
    <property type="term" value="F:lytic endotransglycosylase activity"/>
    <property type="evidence" value="ECO:0007669"/>
    <property type="project" value="UniProtKB-UniRule"/>
</dbReference>
<feature type="site" description="Important for catalytic activity" evidence="7">
    <location>
        <position position="262"/>
    </location>
</feature>
<dbReference type="GO" id="GO:0005886">
    <property type="term" value="C:plasma membrane"/>
    <property type="evidence" value="ECO:0007669"/>
    <property type="project" value="UniProtKB-SubCell"/>
</dbReference>
<dbReference type="EMBL" id="LDYG01000032">
    <property type="protein sequence ID" value="KUP05811.1"/>
    <property type="molecule type" value="Genomic_DNA"/>
</dbReference>
<sequence>MAENENQTKKEIWWKRLKERQAEAKIIRRIVLIIMVVLIIVIAGASFGGYYYVKSGLEPVSETNSEPISVEIPIGSGVTTIGNILEENGVISNGTIFKYYVKFNNQSDFQAGTYALNKTMTLDEIIESLKSGKVYEEAVFKVTVPEGLTLDVIATVIDSSTPYSQEEFMNLVTNPDFIQKMKEAYPTLITDEVDNENIRYALEGYLYPATYDFYEEKPPLEEIVETFIAQTSKIVNEFNTVMVEKEMTTHELLTLASLIEEEATDDENRKKISSVFYNRMEDGMPLQTDPTVLYGMGEHKERVFESDYQYESPFNTYLNKGLTPGPISNPGKSSIEAALFPDDTNFYYFLAAKVNGEITVLFSESYEEHESKRSEYILNN</sequence>
<dbReference type="AlphaFoldDB" id="A0A147K738"/>
<keyword evidence="5 7" id="KW-0456">Lyase</keyword>
<dbReference type="PATRIC" id="fig|1150625.3.peg.2234"/>
<dbReference type="HAMAP" id="MF_02065">
    <property type="entry name" value="MltG"/>
    <property type="match status" value="1"/>
</dbReference>
<dbReference type="GO" id="GO:0071555">
    <property type="term" value="P:cell wall organization"/>
    <property type="evidence" value="ECO:0007669"/>
    <property type="project" value="UniProtKB-KW"/>
</dbReference>
<reference evidence="8 9" key="1">
    <citation type="journal article" date="2016" name="Front. Microbiol.">
        <title>Microevolution Analysis of Bacillus coahuilensis Unveils Differences in Phosphorus Acquisition Strategies and Their Regulation.</title>
        <authorList>
            <person name="Gomez-Lunar Z."/>
            <person name="Hernandez-Gonzalez I."/>
            <person name="Rodriguez-Torres M.D."/>
            <person name="Souza V."/>
            <person name="Olmedo-Alvarez G."/>
        </authorList>
    </citation>
    <scope>NUCLEOTIDE SEQUENCE [LARGE SCALE GENOMIC DNA]</scope>
    <source>
        <strain evidence="9">p1.1.43</strain>
    </source>
</reference>
<comment type="catalytic activity">
    <reaction evidence="7">
        <text>a peptidoglycan chain = a peptidoglycan chain with N-acetyl-1,6-anhydromuramyl-[peptide] at the reducing end + a peptidoglycan chain with N-acetylglucosamine at the non-reducing end.</text>
        <dbReference type="EC" id="4.2.2.29"/>
    </reaction>
</comment>
<comment type="subcellular location">
    <subcellularLocation>
        <location evidence="7">Cell membrane</location>
        <topology evidence="7">Single-pass membrane protein</topology>
    </subcellularLocation>
</comment>
<evidence type="ECO:0000313" key="8">
    <source>
        <dbReference type="EMBL" id="KUP05811.1"/>
    </source>
</evidence>
<keyword evidence="1 7" id="KW-1003">Cell membrane</keyword>
<evidence type="ECO:0000256" key="2">
    <source>
        <dbReference type="ARBA" id="ARBA00022692"/>
    </source>
</evidence>
<dbReference type="EC" id="4.2.2.29" evidence="7"/>
<name>A0A147K738_9BACI</name>
<keyword evidence="6 7" id="KW-0961">Cell wall biogenesis/degradation</keyword>
<evidence type="ECO:0000313" key="9">
    <source>
        <dbReference type="Proteomes" id="UP000074108"/>
    </source>
</evidence>
<dbReference type="PANTHER" id="PTHR30518">
    <property type="entry name" value="ENDOLYTIC MUREIN TRANSGLYCOSYLASE"/>
    <property type="match status" value="1"/>
</dbReference>
<keyword evidence="3 7" id="KW-1133">Transmembrane helix</keyword>
<dbReference type="NCBIfam" id="TIGR00247">
    <property type="entry name" value="endolytic transglycosylase MltG"/>
    <property type="match status" value="1"/>
</dbReference>
<accession>A0A147K738</accession>
<dbReference type="Pfam" id="PF02618">
    <property type="entry name" value="YceG"/>
    <property type="match status" value="1"/>
</dbReference>
<dbReference type="RefSeq" id="WP_059351320.1">
    <property type="nucleotide sequence ID" value="NZ_LDYG01000032.1"/>
</dbReference>
<dbReference type="Proteomes" id="UP000074108">
    <property type="component" value="Unassembled WGS sequence"/>
</dbReference>
<evidence type="ECO:0000256" key="1">
    <source>
        <dbReference type="ARBA" id="ARBA00022475"/>
    </source>
</evidence>
<dbReference type="CDD" id="cd08010">
    <property type="entry name" value="MltG_like"/>
    <property type="match status" value="1"/>
</dbReference>
<dbReference type="Gene3D" id="3.30.1490.480">
    <property type="entry name" value="Endolytic murein transglycosylase"/>
    <property type="match status" value="1"/>
</dbReference>
<comment type="similarity">
    <text evidence="7">Belongs to the transglycosylase MltG family.</text>
</comment>
<evidence type="ECO:0000256" key="6">
    <source>
        <dbReference type="ARBA" id="ARBA00023316"/>
    </source>
</evidence>
<gene>
    <name evidence="7" type="primary">mltG</name>
    <name evidence="8" type="ORF">Q75_10490</name>
</gene>
<evidence type="ECO:0000256" key="3">
    <source>
        <dbReference type="ARBA" id="ARBA00022989"/>
    </source>
</evidence>
<comment type="function">
    <text evidence="7">Functions as a peptidoglycan terminase that cleaves nascent peptidoglycan strands endolytically to terminate their elongation.</text>
</comment>
<evidence type="ECO:0000256" key="4">
    <source>
        <dbReference type="ARBA" id="ARBA00023136"/>
    </source>
</evidence>
<dbReference type="PANTHER" id="PTHR30518:SF2">
    <property type="entry name" value="ENDOLYTIC MUREIN TRANSGLYCOSYLASE"/>
    <property type="match status" value="1"/>
</dbReference>
<dbReference type="GO" id="GO:0009252">
    <property type="term" value="P:peptidoglycan biosynthetic process"/>
    <property type="evidence" value="ECO:0007669"/>
    <property type="project" value="UniProtKB-UniRule"/>
</dbReference>